<organism evidence="4 5">
    <name type="scientific">Cucurbita argyrosperma subsp. sororia</name>
    <dbReference type="NCBI Taxonomy" id="37648"/>
    <lineage>
        <taxon>Eukaryota</taxon>
        <taxon>Viridiplantae</taxon>
        <taxon>Streptophyta</taxon>
        <taxon>Embryophyta</taxon>
        <taxon>Tracheophyta</taxon>
        <taxon>Spermatophyta</taxon>
        <taxon>Magnoliopsida</taxon>
        <taxon>eudicotyledons</taxon>
        <taxon>Gunneridae</taxon>
        <taxon>Pentapetalae</taxon>
        <taxon>rosids</taxon>
        <taxon>fabids</taxon>
        <taxon>Cucurbitales</taxon>
        <taxon>Cucurbitaceae</taxon>
        <taxon>Cucurbiteae</taxon>
        <taxon>Cucurbita</taxon>
    </lineage>
</organism>
<dbReference type="EMBL" id="JAGKQH010000013">
    <property type="protein sequence ID" value="KAG6583481.1"/>
    <property type="molecule type" value="Genomic_DNA"/>
</dbReference>
<name>A0AAV6MNC4_9ROSI</name>
<feature type="signal peptide" evidence="3">
    <location>
        <begin position="1"/>
        <end position="23"/>
    </location>
</feature>
<evidence type="ECO:0000313" key="4">
    <source>
        <dbReference type="EMBL" id="KAG6583481.1"/>
    </source>
</evidence>
<evidence type="ECO:0000256" key="2">
    <source>
        <dbReference type="SAM" id="Phobius"/>
    </source>
</evidence>
<feature type="region of interest" description="Disordered" evidence="1">
    <location>
        <begin position="24"/>
        <end position="123"/>
    </location>
</feature>
<feature type="compositionally biased region" description="Pro residues" evidence="1">
    <location>
        <begin position="53"/>
        <end position="99"/>
    </location>
</feature>
<feature type="non-terminal residue" evidence="4">
    <location>
        <position position="1"/>
    </location>
</feature>
<keyword evidence="2" id="KW-0812">Transmembrane</keyword>
<dbReference type="Proteomes" id="UP000685013">
    <property type="component" value="Chromosome 13"/>
</dbReference>
<gene>
    <name evidence="4" type="ORF">SDJN03_19413</name>
</gene>
<reference evidence="4 5" key="1">
    <citation type="journal article" date="2021" name="Hortic Res">
        <title>The domestication of Cucurbita argyrosperma as revealed by the genome of its wild relative.</title>
        <authorList>
            <person name="Barrera-Redondo J."/>
            <person name="Sanchez-de la Vega G."/>
            <person name="Aguirre-Liguori J.A."/>
            <person name="Castellanos-Morales G."/>
            <person name="Gutierrez-Guerrero Y.T."/>
            <person name="Aguirre-Dugua X."/>
            <person name="Aguirre-Planter E."/>
            <person name="Tenaillon M.I."/>
            <person name="Lira-Saade R."/>
            <person name="Eguiarte L.E."/>
        </authorList>
    </citation>
    <scope>NUCLEOTIDE SEQUENCE [LARGE SCALE GENOMIC DNA]</scope>
    <source>
        <strain evidence="4">JBR-2021</strain>
    </source>
</reference>
<comment type="caution">
    <text evidence="4">The sequence shown here is derived from an EMBL/GenBank/DDBJ whole genome shotgun (WGS) entry which is preliminary data.</text>
</comment>
<feature type="transmembrane region" description="Helical" evidence="2">
    <location>
        <begin position="129"/>
        <end position="149"/>
    </location>
</feature>
<keyword evidence="5" id="KW-1185">Reference proteome</keyword>
<dbReference type="PANTHER" id="PTHR36721">
    <property type="entry name" value="PROLINE-RICH FAMILY PROTEIN"/>
    <property type="match status" value="1"/>
</dbReference>
<evidence type="ECO:0000256" key="3">
    <source>
        <dbReference type="SAM" id="SignalP"/>
    </source>
</evidence>
<keyword evidence="2" id="KW-1133">Transmembrane helix</keyword>
<protein>
    <submittedName>
        <fullName evidence="4">Uncharacterized protein</fullName>
    </submittedName>
</protein>
<keyword evidence="3" id="KW-0732">Signal</keyword>
<evidence type="ECO:0000256" key="1">
    <source>
        <dbReference type="SAM" id="MobiDB-lite"/>
    </source>
</evidence>
<dbReference type="PANTHER" id="PTHR36721:SF15">
    <property type="entry name" value="EN_SPM-LIKE TRANSPOSON PROTEIN"/>
    <property type="match status" value="1"/>
</dbReference>
<accession>A0AAV6MNC4</accession>
<evidence type="ECO:0000313" key="5">
    <source>
        <dbReference type="Proteomes" id="UP000685013"/>
    </source>
</evidence>
<feature type="compositionally biased region" description="Pro residues" evidence="1">
    <location>
        <begin position="30"/>
        <end position="46"/>
    </location>
</feature>
<feature type="chain" id="PRO_5043596664" evidence="3">
    <location>
        <begin position="24"/>
        <end position="170"/>
    </location>
</feature>
<sequence length="170" mass="17478">MAKVTSICCAVLSVLLLAQFSVSVDSPAESPAPPPQTGADSPPPRSPSRISSPPAPSPRNAPVSSPPAPPPSDLPPGSSPTPPPPPPPPPSSSPSPPPSEASDISRNNVSKNDESDEESKNGMSGAQKFGIAIGVIAAVALIGFGGLVYKKRQDNIRRSRYGYTARRELL</sequence>
<proteinExistence type="predicted"/>
<dbReference type="AlphaFoldDB" id="A0AAV6MNC4"/>
<keyword evidence="2" id="KW-0472">Membrane</keyword>